<dbReference type="Gene3D" id="1.25.10.10">
    <property type="entry name" value="Leucine-rich Repeat Variant"/>
    <property type="match status" value="1"/>
</dbReference>
<dbReference type="PANTHER" id="PTHR21567">
    <property type="entry name" value="CLASP"/>
    <property type="match status" value="1"/>
</dbReference>
<dbReference type="AlphaFoldDB" id="A0AAV5S6W8"/>
<dbReference type="Proteomes" id="UP001432027">
    <property type="component" value="Unassembled WGS sequence"/>
</dbReference>
<dbReference type="GO" id="GO:0005881">
    <property type="term" value="C:cytoplasmic microtubule"/>
    <property type="evidence" value="ECO:0007669"/>
    <property type="project" value="TreeGrafter"/>
</dbReference>
<evidence type="ECO:0000313" key="2">
    <source>
        <dbReference type="EMBL" id="GMS77959.1"/>
    </source>
</evidence>
<feature type="non-terminal residue" evidence="2">
    <location>
        <position position="1"/>
    </location>
</feature>
<evidence type="ECO:0000313" key="3">
    <source>
        <dbReference type="Proteomes" id="UP001432027"/>
    </source>
</evidence>
<name>A0AAV5S6W8_9BILA</name>
<proteinExistence type="predicted"/>
<dbReference type="PANTHER" id="PTHR21567:SF87">
    <property type="entry name" value="CRESCERIN-LIKE PROTEIN CHE-12"/>
    <property type="match status" value="1"/>
</dbReference>
<keyword evidence="3" id="KW-1185">Reference proteome</keyword>
<gene>
    <name evidence="2" type="ORF">PENTCL1PPCAC_134</name>
</gene>
<feature type="non-terminal residue" evidence="2">
    <location>
        <position position="178"/>
    </location>
</feature>
<dbReference type="GO" id="GO:0000226">
    <property type="term" value="P:microtubule cytoskeleton organization"/>
    <property type="evidence" value="ECO:0007669"/>
    <property type="project" value="TreeGrafter"/>
</dbReference>
<dbReference type="Pfam" id="PF12348">
    <property type="entry name" value="CLASP_N"/>
    <property type="match status" value="1"/>
</dbReference>
<reference evidence="2" key="1">
    <citation type="submission" date="2023-10" db="EMBL/GenBank/DDBJ databases">
        <title>Genome assembly of Pristionchus species.</title>
        <authorList>
            <person name="Yoshida K."/>
            <person name="Sommer R.J."/>
        </authorList>
    </citation>
    <scope>NUCLEOTIDE SEQUENCE</scope>
    <source>
        <strain evidence="2">RS0144</strain>
    </source>
</reference>
<organism evidence="2 3">
    <name type="scientific">Pristionchus entomophagus</name>
    <dbReference type="NCBI Taxonomy" id="358040"/>
    <lineage>
        <taxon>Eukaryota</taxon>
        <taxon>Metazoa</taxon>
        <taxon>Ecdysozoa</taxon>
        <taxon>Nematoda</taxon>
        <taxon>Chromadorea</taxon>
        <taxon>Rhabditida</taxon>
        <taxon>Rhabditina</taxon>
        <taxon>Diplogasteromorpha</taxon>
        <taxon>Diplogasteroidea</taxon>
        <taxon>Neodiplogasteridae</taxon>
        <taxon>Pristionchus</taxon>
    </lineage>
</organism>
<dbReference type="InterPro" id="IPR011989">
    <property type="entry name" value="ARM-like"/>
</dbReference>
<protein>
    <recommendedName>
        <fullName evidence="1">CLASP N-terminal domain-containing protein</fullName>
    </recommendedName>
</protein>
<comment type="caution">
    <text evidence="2">The sequence shown here is derived from an EMBL/GenBank/DDBJ whole genome shotgun (WGS) entry which is preliminary data.</text>
</comment>
<dbReference type="InterPro" id="IPR016024">
    <property type="entry name" value="ARM-type_fold"/>
</dbReference>
<dbReference type="EMBL" id="BTSX01000001">
    <property type="protein sequence ID" value="GMS77959.1"/>
    <property type="molecule type" value="Genomic_DNA"/>
</dbReference>
<dbReference type="GO" id="GO:0008017">
    <property type="term" value="F:microtubule binding"/>
    <property type="evidence" value="ECO:0007669"/>
    <property type="project" value="TreeGrafter"/>
</dbReference>
<dbReference type="InterPro" id="IPR024395">
    <property type="entry name" value="CLASP_N_dom"/>
</dbReference>
<accession>A0AAV5S6W8</accession>
<dbReference type="SUPFAM" id="SSF48371">
    <property type="entry name" value="ARM repeat"/>
    <property type="match status" value="1"/>
</dbReference>
<feature type="domain" description="CLASP N-terminal" evidence="1">
    <location>
        <begin position="14"/>
        <end position="148"/>
    </location>
</feature>
<evidence type="ECO:0000259" key="1">
    <source>
        <dbReference type="Pfam" id="PF12348"/>
    </source>
</evidence>
<dbReference type="GO" id="GO:0005929">
    <property type="term" value="C:cilium"/>
    <property type="evidence" value="ECO:0007669"/>
    <property type="project" value="TreeGrafter"/>
</dbReference>
<sequence length="178" mass="19105">NEKVEGINMISDLSEKNPRAIEDNLQEVVTALINESKNLRSSVSRVAISCLGTLHTNLKGKMDPMTEKTTAVLIARSGDVSNAFIRDHATEAVETVVKYGHPNKVLASIITAGAISKNNTIRCATSILLSQLVNRLGTTAALANGDFLQKLIPLLLNFANFLSLSLRKSSFPDSAALS</sequence>